<comment type="caution">
    <text evidence="1">The sequence shown here is derived from an EMBL/GenBank/DDBJ whole genome shotgun (WGS) entry which is preliminary data.</text>
</comment>
<gene>
    <name evidence="1" type="ORF">SEV965_LOCUS39992</name>
</gene>
<accession>A0A815ZMF0</accession>
<organism evidence="1 2">
    <name type="scientific">Rotaria sordida</name>
    <dbReference type="NCBI Taxonomy" id="392033"/>
    <lineage>
        <taxon>Eukaryota</taxon>
        <taxon>Metazoa</taxon>
        <taxon>Spiralia</taxon>
        <taxon>Gnathifera</taxon>
        <taxon>Rotifera</taxon>
        <taxon>Eurotatoria</taxon>
        <taxon>Bdelloidea</taxon>
        <taxon>Philodinida</taxon>
        <taxon>Philodinidae</taxon>
        <taxon>Rotaria</taxon>
    </lineage>
</organism>
<dbReference type="EMBL" id="CAJNOU010020512">
    <property type="protein sequence ID" value="CAF1585363.1"/>
    <property type="molecule type" value="Genomic_DNA"/>
</dbReference>
<reference evidence="1" key="1">
    <citation type="submission" date="2021-02" db="EMBL/GenBank/DDBJ databases">
        <authorList>
            <person name="Nowell W R."/>
        </authorList>
    </citation>
    <scope>NUCLEOTIDE SEQUENCE</scope>
</reference>
<evidence type="ECO:0000313" key="2">
    <source>
        <dbReference type="Proteomes" id="UP000663889"/>
    </source>
</evidence>
<name>A0A815ZMF0_9BILA</name>
<dbReference type="Gene3D" id="3.40.50.11350">
    <property type="match status" value="1"/>
</dbReference>
<dbReference type="Proteomes" id="UP000663889">
    <property type="component" value="Unassembled WGS sequence"/>
</dbReference>
<dbReference type="AlphaFoldDB" id="A0A815ZMF0"/>
<proteinExistence type="predicted"/>
<sequence length="49" mass="5565">IHLRNDVDWLRACADVESLKTRSYMASPQCFDQSSSTHAFVSLILSFFA</sequence>
<protein>
    <submittedName>
        <fullName evidence="1">Uncharacterized protein</fullName>
    </submittedName>
</protein>
<evidence type="ECO:0000313" key="1">
    <source>
        <dbReference type="EMBL" id="CAF1585363.1"/>
    </source>
</evidence>
<feature type="non-terminal residue" evidence="1">
    <location>
        <position position="1"/>
    </location>
</feature>